<comment type="subcellular location">
    <subcellularLocation>
        <location evidence="1">Cell membrane</location>
        <topology evidence="1">Peripheral membrane protein</topology>
        <orientation evidence="1">Cytoplasmic side</orientation>
    </subcellularLocation>
</comment>
<accession>A0ABV8KK69</accession>
<reference evidence="4" key="1">
    <citation type="journal article" date="2019" name="Int. J. Syst. Evol. Microbiol.">
        <title>The Global Catalogue of Microorganisms (GCM) 10K type strain sequencing project: providing services to taxonomists for standard genome sequencing and annotation.</title>
        <authorList>
            <consortium name="The Broad Institute Genomics Platform"/>
            <consortium name="The Broad Institute Genome Sequencing Center for Infectious Disease"/>
            <person name="Wu L."/>
            <person name="Ma J."/>
        </authorList>
    </citation>
    <scope>NUCLEOTIDE SEQUENCE [LARGE SCALE GENOMIC DNA]</scope>
    <source>
        <strain evidence="4">2902at01</strain>
    </source>
</reference>
<evidence type="ECO:0000256" key="2">
    <source>
        <dbReference type="SAM" id="MobiDB-lite"/>
    </source>
</evidence>
<comment type="caution">
    <text evidence="3">The sequence shown here is derived from an EMBL/GenBank/DDBJ whole genome shotgun (WGS) entry which is preliminary data.</text>
</comment>
<sequence>MTGSTGIPEPTTLGARVLAWPIVAYRRWISPALPARCRFYPSCSAYALEAVARHGALRGTVLAARRLLRCHPFHPGGFDPVPEPGGRPADVTGAPN</sequence>
<comment type="function">
    <text evidence="1">Could be involved in insertion of integral membrane proteins into the membrane.</text>
</comment>
<name>A0ABV8KK69_9ACTN</name>
<evidence type="ECO:0000313" key="4">
    <source>
        <dbReference type="Proteomes" id="UP001595868"/>
    </source>
</evidence>
<dbReference type="PANTHER" id="PTHR33383:SF1">
    <property type="entry name" value="MEMBRANE PROTEIN INSERTION EFFICIENCY FACTOR-RELATED"/>
    <property type="match status" value="1"/>
</dbReference>
<dbReference type="HAMAP" id="MF_00386">
    <property type="entry name" value="UPF0161_YidD"/>
    <property type="match status" value="1"/>
</dbReference>
<gene>
    <name evidence="3" type="primary">yidD</name>
    <name evidence="3" type="ORF">ACFOX0_11250</name>
</gene>
<proteinExistence type="inferred from homology"/>
<feature type="region of interest" description="Disordered" evidence="2">
    <location>
        <begin position="75"/>
        <end position="96"/>
    </location>
</feature>
<dbReference type="Pfam" id="PF01809">
    <property type="entry name" value="YidD"/>
    <property type="match status" value="1"/>
</dbReference>
<evidence type="ECO:0000256" key="1">
    <source>
        <dbReference type="HAMAP-Rule" id="MF_00386"/>
    </source>
</evidence>
<dbReference type="SMART" id="SM01234">
    <property type="entry name" value="Haemolytic"/>
    <property type="match status" value="1"/>
</dbReference>
<evidence type="ECO:0000313" key="3">
    <source>
        <dbReference type="EMBL" id="MFC4106509.1"/>
    </source>
</evidence>
<organism evidence="3 4">
    <name type="scientific">Micromonospora zhanjiangensis</name>
    <dbReference type="NCBI Taxonomy" id="1522057"/>
    <lineage>
        <taxon>Bacteria</taxon>
        <taxon>Bacillati</taxon>
        <taxon>Actinomycetota</taxon>
        <taxon>Actinomycetes</taxon>
        <taxon>Micromonosporales</taxon>
        <taxon>Micromonosporaceae</taxon>
        <taxon>Micromonospora</taxon>
    </lineage>
</organism>
<dbReference type="InterPro" id="IPR002696">
    <property type="entry name" value="Membr_insert_effic_factor_YidD"/>
</dbReference>
<dbReference type="PANTHER" id="PTHR33383">
    <property type="entry name" value="MEMBRANE PROTEIN INSERTION EFFICIENCY FACTOR-RELATED"/>
    <property type="match status" value="1"/>
</dbReference>
<dbReference type="RefSeq" id="WP_377544497.1">
    <property type="nucleotide sequence ID" value="NZ_JBHSBN010000006.1"/>
</dbReference>
<dbReference type="Proteomes" id="UP001595868">
    <property type="component" value="Unassembled WGS sequence"/>
</dbReference>
<keyword evidence="1" id="KW-0472">Membrane</keyword>
<comment type="similarity">
    <text evidence="1">Belongs to the UPF0161 family.</text>
</comment>
<dbReference type="EMBL" id="JBHSBN010000006">
    <property type="protein sequence ID" value="MFC4106509.1"/>
    <property type="molecule type" value="Genomic_DNA"/>
</dbReference>
<keyword evidence="4" id="KW-1185">Reference proteome</keyword>
<keyword evidence="1" id="KW-1003">Cell membrane</keyword>
<protein>
    <recommendedName>
        <fullName evidence="1">Putative membrane protein insertion efficiency factor</fullName>
    </recommendedName>
</protein>
<dbReference type="NCBIfam" id="TIGR00278">
    <property type="entry name" value="membrane protein insertion efficiency factor YidD"/>
    <property type="match status" value="1"/>
</dbReference>